<dbReference type="GO" id="GO:0000123">
    <property type="term" value="C:histone acetyltransferase complex"/>
    <property type="evidence" value="ECO:0007669"/>
    <property type="project" value="TreeGrafter"/>
</dbReference>
<comment type="catalytic activity">
    <reaction evidence="11">
        <text>L-lysyl-[protein] + acetyl-CoA = N(6)-acetyl-L-lysyl-[protein] + CoA + H(+)</text>
        <dbReference type="Rhea" id="RHEA:45948"/>
        <dbReference type="Rhea" id="RHEA-COMP:9752"/>
        <dbReference type="Rhea" id="RHEA-COMP:10731"/>
        <dbReference type="ChEBI" id="CHEBI:15378"/>
        <dbReference type="ChEBI" id="CHEBI:29969"/>
        <dbReference type="ChEBI" id="CHEBI:57287"/>
        <dbReference type="ChEBI" id="CHEBI:57288"/>
        <dbReference type="ChEBI" id="CHEBI:61930"/>
        <dbReference type="EC" id="2.3.1.48"/>
    </reaction>
</comment>
<dbReference type="EMBL" id="SPLM01000036">
    <property type="protein sequence ID" value="TMW66345.1"/>
    <property type="molecule type" value="Genomic_DNA"/>
</dbReference>
<evidence type="ECO:0000256" key="11">
    <source>
        <dbReference type="ARBA" id="ARBA00048017"/>
    </source>
</evidence>
<dbReference type="AlphaFoldDB" id="A0A8K1FJR6"/>
<evidence type="ECO:0000256" key="1">
    <source>
        <dbReference type="ARBA" id="ARBA00004123"/>
    </source>
</evidence>
<comment type="caution">
    <text evidence="14">The sequence shown here is derived from an EMBL/GenBank/DDBJ whole genome shotgun (WGS) entry which is preliminary data.</text>
</comment>
<dbReference type="SUPFAM" id="SSF57933">
    <property type="entry name" value="TAZ domain"/>
    <property type="match status" value="1"/>
</dbReference>
<keyword evidence="4" id="KW-0479">Metal-binding</keyword>
<sequence length="270" mass="31573">MLRIFKERAQRVSSALDEQQTREYHSKLQLMMSSERMLENSMAVLERQQQRLLLLRHAMWCTAPDETCVAAPNCGETKRLWEHMSACQKPTCSYSHCVSSRYVLSHFQQCENSKCVVCQLLQYAVEVKEKDGSLVMNADRALRQIQLATEWQYRFAATVPELTRDETHQLEQIQVRLRGINLKTLYLNSKQLEGHAEQLGNQAKAMMAEVRQLTQLCNSTHHPDLKKQYRDLLQRKNAMLRRITERLQKSTSQRRVLHHVICSRIKATTF</sequence>
<evidence type="ECO:0000259" key="13">
    <source>
        <dbReference type="PROSITE" id="PS50134"/>
    </source>
</evidence>
<dbReference type="SMART" id="SM00551">
    <property type="entry name" value="ZnF_TAZ"/>
    <property type="match status" value="1"/>
</dbReference>
<dbReference type="GO" id="GO:0003713">
    <property type="term" value="F:transcription coactivator activity"/>
    <property type="evidence" value="ECO:0007669"/>
    <property type="project" value="TreeGrafter"/>
</dbReference>
<dbReference type="Pfam" id="PF02135">
    <property type="entry name" value="zf-TAZ"/>
    <property type="match status" value="1"/>
</dbReference>
<dbReference type="PANTHER" id="PTHR13808:SF1">
    <property type="entry name" value="HISTONE ACETYLTRANSFERASE"/>
    <property type="match status" value="1"/>
</dbReference>
<proteinExistence type="predicted"/>
<keyword evidence="3" id="KW-0808">Transferase</keyword>
<dbReference type="GO" id="GO:0004402">
    <property type="term" value="F:histone acetyltransferase activity"/>
    <property type="evidence" value="ECO:0007669"/>
    <property type="project" value="InterPro"/>
</dbReference>
<keyword evidence="6" id="KW-0862">Zinc</keyword>
<dbReference type="PANTHER" id="PTHR13808">
    <property type="entry name" value="CBP/P300-RELATED"/>
    <property type="match status" value="1"/>
</dbReference>
<keyword evidence="8" id="KW-0805">Transcription regulation</keyword>
<evidence type="ECO:0000256" key="4">
    <source>
        <dbReference type="ARBA" id="ARBA00022723"/>
    </source>
</evidence>
<organism evidence="14 15">
    <name type="scientific">Pythium oligandrum</name>
    <name type="common">Mycoparasitic fungus</name>
    <dbReference type="NCBI Taxonomy" id="41045"/>
    <lineage>
        <taxon>Eukaryota</taxon>
        <taxon>Sar</taxon>
        <taxon>Stramenopiles</taxon>
        <taxon>Oomycota</taxon>
        <taxon>Peronosporomycetes</taxon>
        <taxon>Pythiales</taxon>
        <taxon>Pythiaceae</taxon>
        <taxon>Pythium</taxon>
    </lineage>
</organism>
<evidence type="ECO:0000256" key="7">
    <source>
        <dbReference type="ARBA" id="ARBA00022853"/>
    </source>
</evidence>
<keyword evidence="9" id="KW-0804">Transcription</keyword>
<protein>
    <recommendedName>
        <fullName evidence="2">histone acetyltransferase</fullName>
        <ecNumber evidence="2">2.3.1.48</ecNumber>
    </recommendedName>
</protein>
<dbReference type="OrthoDB" id="899at2759"/>
<dbReference type="Proteomes" id="UP000794436">
    <property type="component" value="Unassembled WGS sequence"/>
</dbReference>
<keyword evidence="15" id="KW-1185">Reference proteome</keyword>
<dbReference type="GO" id="GO:0008270">
    <property type="term" value="F:zinc ion binding"/>
    <property type="evidence" value="ECO:0007669"/>
    <property type="project" value="UniProtKB-KW"/>
</dbReference>
<reference evidence="14" key="1">
    <citation type="submission" date="2019-03" db="EMBL/GenBank/DDBJ databases">
        <title>Long read genome sequence of the mycoparasitic Pythium oligandrum ATCC 38472 isolated from sugarbeet rhizosphere.</title>
        <authorList>
            <person name="Gaulin E."/>
        </authorList>
    </citation>
    <scope>NUCLEOTIDE SEQUENCE</scope>
    <source>
        <strain evidence="14">ATCC 38472_TT</strain>
    </source>
</reference>
<gene>
    <name evidence="14" type="ORF">Poli38472_004110</name>
</gene>
<feature type="coiled-coil region" evidence="12">
    <location>
        <begin position="196"/>
        <end position="253"/>
    </location>
</feature>
<keyword evidence="7" id="KW-0156">Chromatin regulator</keyword>
<evidence type="ECO:0000313" key="14">
    <source>
        <dbReference type="EMBL" id="TMW66345.1"/>
    </source>
</evidence>
<name>A0A8K1FJR6_PYTOL</name>
<comment type="subcellular location">
    <subcellularLocation>
        <location evidence="1">Nucleus</location>
    </subcellularLocation>
</comment>
<keyword evidence="5" id="KW-0863">Zinc-finger</keyword>
<feature type="domain" description="TAZ-type" evidence="13">
    <location>
        <begin position="41"/>
        <end position="121"/>
    </location>
</feature>
<dbReference type="InterPro" id="IPR000197">
    <property type="entry name" value="Znf_TAZ"/>
</dbReference>
<dbReference type="Gene3D" id="1.20.1020.10">
    <property type="entry name" value="TAZ domain"/>
    <property type="match status" value="1"/>
</dbReference>
<evidence type="ECO:0000256" key="5">
    <source>
        <dbReference type="ARBA" id="ARBA00022771"/>
    </source>
</evidence>
<dbReference type="GO" id="GO:0031490">
    <property type="term" value="F:chromatin DNA binding"/>
    <property type="evidence" value="ECO:0007669"/>
    <property type="project" value="TreeGrafter"/>
</dbReference>
<evidence type="ECO:0000256" key="6">
    <source>
        <dbReference type="ARBA" id="ARBA00022833"/>
    </source>
</evidence>
<evidence type="ECO:0000256" key="3">
    <source>
        <dbReference type="ARBA" id="ARBA00022679"/>
    </source>
</evidence>
<evidence type="ECO:0000256" key="10">
    <source>
        <dbReference type="ARBA" id="ARBA00023242"/>
    </source>
</evidence>
<dbReference type="GO" id="GO:0045944">
    <property type="term" value="P:positive regulation of transcription by RNA polymerase II"/>
    <property type="evidence" value="ECO:0007669"/>
    <property type="project" value="TreeGrafter"/>
</dbReference>
<dbReference type="GO" id="GO:0005634">
    <property type="term" value="C:nucleus"/>
    <property type="evidence" value="ECO:0007669"/>
    <property type="project" value="UniProtKB-SubCell"/>
</dbReference>
<evidence type="ECO:0000256" key="8">
    <source>
        <dbReference type="ARBA" id="ARBA00023015"/>
    </source>
</evidence>
<keyword evidence="10" id="KW-0539">Nucleus</keyword>
<accession>A0A8K1FJR6</accession>
<dbReference type="EC" id="2.3.1.48" evidence="2"/>
<evidence type="ECO:0000256" key="2">
    <source>
        <dbReference type="ARBA" id="ARBA00013184"/>
    </source>
</evidence>
<keyword evidence="12" id="KW-0175">Coiled coil</keyword>
<evidence type="ECO:0000256" key="12">
    <source>
        <dbReference type="SAM" id="Coils"/>
    </source>
</evidence>
<dbReference type="PROSITE" id="PS50134">
    <property type="entry name" value="ZF_TAZ"/>
    <property type="match status" value="1"/>
</dbReference>
<dbReference type="InterPro" id="IPR035898">
    <property type="entry name" value="TAZ_dom_sf"/>
</dbReference>
<dbReference type="GO" id="GO:0005667">
    <property type="term" value="C:transcription regulator complex"/>
    <property type="evidence" value="ECO:0007669"/>
    <property type="project" value="TreeGrafter"/>
</dbReference>
<dbReference type="InterPro" id="IPR013178">
    <property type="entry name" value="Histone_AcTrfase_Rtt109/CBP"/>
</dbReference>
<evidence type="ECO:0000313" key="15">
    <source>
        <dbReference type="Proteomes" id="UP000794436"/>
    </source>
</evidence>
<evidence type="ECO:0000256" key="9">
    <source>
        <dbReference type="ARBA" id="ARBA00023163"/>
    </source>
</evidence>